<evidence type="ECO:0000256" key="1">
    <source>
        <dbReference type="SAM" id="MobiDB-lite"/>
    </source>
</evidence>
<feature type="region of interest" description="Disordered" evidence="1">
    <location>
        <begin position="525"/>
        <end position="570"/>
    </location>
</feature>
<name>A0A5C5WIF6_9BACT</name>
<proteinExistence type="predicted"/>
<dbReference type="Proteomes" id="UP000316598">
    <property type="component" value="Unassembled WGS sequence"/>
</dbReference>
<dbReference type="AlphaFoldDB" id="A0A5C5WIF6"/>
<gene>
    <name evidence="3" type="ORF">Pla22_30990</name>
</gene>
<organism evidence="3 4">
    <name type="scientific">Rubripirellula amarantea</name>
    <dbReference type="NCBI Taxonomy" id="2527999"/>
    <lineage>
        <taxon>Bacteria</taxon>
        <taxon>Pseudomonadati</taxon>
        <taxon>Planctomycetota</taxon>
        <taxon>Planctomycetia</taxon>
        <taxon>Pirellulales</taxon>
        <taxon>Pirellulaceae</taxon>
        <taxon>Rubripirellula</taxon>
    </lineage>
</organism>
<reference evidence="3 4" key="1">
    <citation type="submission" date="2019-02" db="EMBL/GenBank/DDBJ databases">
        <title>Deep-cultivation of Planctomycetes and their phenomic and genomic characterization uncovers novel biology.</title>
        <authorList>
            <person name="Wiegand S."/>
            <person name="Jogler M."/>
            <person name="Boedeker C."/>
            <person name="Pinto D."/>
            <person name="Vollmers J."/>
            <person name="Rivas-Marin E."/>
            <person name="Kohn T."/>
            <person name="Peeters S.H."/>
            <person name="Heuer A."/>
            <person name="Rast P."/>
            <person name="Oberbeckmann S."/>
            <person name="Bunk B."/>
            <person name="Jeske O."/>
            <person name="Meyerdierks A."/>
            <person name="Storesund J.E."/>
            <person name="Kallscheuer N."/>
            <person name="Luecker S."/>
            <person name="Lage O.M."/>
            <person name="Pohl T."/>
            <person name="Merkel B.J."/>
            <person name="Hornburger P."/>
            <person name="Mueller R.-W."/>
            <person name="Bruemmer F."/>
            <person name="Labrenz M."/>
            <person name="Spormann A.M."/>
            <person name="Op Den Camp H."/>
            <person name="Overmann J."/>
            <person name="Amann R."/>
            <person name="Jetten M.S.M."/>
            <person name="Mascher T."/>
            <person name="Medema M.H."/>
            <person name="Devos D.P."/>
            <person name="Kaster A.-K."/>
            <person name="Ovreas L."/>
            <person name="Rohde M."/>
            <person name="Galperin M.Y."/>
            <person name="Jogler C."/>
        </authorList>
    </citation>
    <scope>NUCLEOTIDE SEQUENCE [LARGE SCALE GENOMIC DNA]</scope>
    <source>
        <strain evidence="3 4">Pla22</strain>
    </source>
</reference>
<comment type="caution">
    <text evidence="3">The sequence shown here is derived from an EMBL/GenBank/DDBJ whole genome shotgun (WGS) entry which is preliminary data.</text>
</comment>
<dbReference type="OrthoDB" id="259993at2"/>
<keyword evidence="2" id="KW-0472">Membrane</keyword>
<keyword evidence="4" id="KW-1185">Reference proteome</keyword>
<evidence type="ECO:0000313" key="4">
    <source>
        <dbReference type="Proteomes" id="UP000316598"/>
    </source>
</evidence>
<evidence type="ECO:0000313" key="3">
    <source>
        <dbReference type="EMBL" id="TWT50357.1"/>
    </source>
</evidence>
<dbReference type="RefSeq" id="WP_146515600.1">
    <property type="nucleotide sequence ID" value="NZ_SJPI01000002.1"/>
</dbReference>
<protein>
    <submittedName>
        <fullName evidence="3">Uncharacterized protein</fullName>
    </submittedName>
</protein>
<accession>A0A5C5WIF6</accession>
<feature type="transmembrane region" description="Helical" evidence="2">
    <location>
        <begin position="29"/>
        <end position="51"/>
    </location>
</feature>
<keyword evidence="2" id="KW-0812">Transmembrane</keyword>
<dbReference type="EMBL" id="SJPI01000002">
    <property type="protein sequence ID" value="TWT50357.1"/>
    <property type="molecule type" value="Genomic_DNA"/>
</dbReference>
<feature type="compositionally biased region" description="Low complexity" evidence="1">
    <location>
        <begin position="528"/>
        <end position="563"/>
    </location>
</feature>
<sequence>MNAHRSPVASVAIAESVALDAKRGRLTSAWMVLIAFACFAVAGLIATTAIGQEAAEAPAAKEPYKFNKIDPRFGSERAIKMMKAETRTYASTGDAKMQYVTAYFTRYVYPTMTSRDGNRHISEIVSDINSFISRAAKSNRAAVHQTLTTQTARVMKPIAEGNYHPSARIAAVTLLGQLDGKLADIANKQPAQPLSAVLPILIALYEDENNDEGVRAAALHGIARHAEYGFKRMPANLKTQIIGLMTNLLGSEPPAGRSPQAHAYLQRYAVDSLYYLQPEGDAAFGDMLVNISTNDDSADLIALHTVARLGSMPKSMEGKVKSPETVLAKWAKRTAKAFEAELARFAAMEKRTPVRGQPRDPKTFLRSTAEAATPTPMMGGPDGDMFGGGPSAEMMNQMMMGGQDQMDMEAMMGAMGPMGPMGFGGMAAVKEQPPEVIMSRRKLNHVLQQVHRGVTGVGKPEIPTKPGGLMAAAGADNEEDVKAWLTQIHEVIDEINDETYDTEAKYLKAVEKQLEVLSEMAGEGGDANGDAVLGADGLGADPLGADPLGADGLGADPLGADPLSADPLGN</sequence>
<evidence type="ECO:0000256" key="2">
    <source>
        <dbReference type="SAM" id="Phobius"/>
    </source>
</evidence>
<keyword evidence="2" id="KW-1133">Transmembrane helix</keyword>